<dbReference type="Proteomes" id="UP000184231">
    <property type="component" value="Unassembled WGS sequence"/>
</dbReference>
<dbReference type="Pfam" id="PF18887">
    <property type="entry name" value="MBG_3"/>
    <property type="match status" value="2"/>
</dbReference>
<evidence type="ECO:0000313" key="5">
    <source>
        <dbReference type="Proteomes" id="UP000184231"/>
    </source>
</evidence>
<feature type="non-terminal residue" evidence="4">
    <location>
        <position position="1"/>
    </location>
</feature>
<feature type="domain" description="MBG" evidence="2">
    <location>
        <begin position="37"/>
        <end position="98"/>
    </location>
</feature>
<name>A0A1M6MAW4_9FLAO</name>
<protein>
    <submittedName>
        <fullName evidence="4">Por secretion system C-terminal sorting domain-containing protein</fullName>
    </submittedName>
</protein>
<reference evidence="4 5" key="1">
    <citation type="submission" date="2016-11" db="EMBL/GenBank/DDBJ databases">
        <authorList>
            <person name="Jaros S."/>
            <person name="Januszkiewicz K."/>
            <person name="Wedrychowicz H."/>
        </authorList>
    </citation>
    <scope>NUCLEOTIDE SEQUENCE [LARGE SCALE GENOMIC DNA]</scope>
    <source>
        <strain evidence="4 5">CGMCC 1.8863</strain>
    </source>
</reference>
<organism evidence="4 5">
    <name type="scientific">Arenibacter nanhaiticus</name>
    <dbReference type="NCBI Taxonomy" id="558155"/>
    <lineage>
        <taxon>Bacteria</taxon>
        <taxon>Pseudomonadati</taxon>
        <taxon>Bacteroidota</taxon>
        <taxon>Flavobacteriia</taxon>
        <taxon>Flavobacteriales</taxon>
        <taxon>Flavobacteriaceae</taxon>
        <taxon>Arenibacter</taxon>
    </lineage>
</organism>
<proteinExistence type="predicted"/>
<dbReference type="RefSeq" id="WP_178338907.1">
    <property type="nucleotide sequence ID" value="NZ_FQYX01000039.1"/>
</dbReference>
<dbReference type="InterPro" id="IPR043772">
    <property type="entry name" value="MBG_3"/>
</dbReference>
<accession>A0A1M6MAW4</accession>
<dbReference type="EMBL" id="FQYX01000039">
    <property type="protein sequence ID" value="SHJ80510.1"/>
    <property type="molecule type" value="Genomic_DNA"/>
</dbReference>
<dbReference type="NCBIfam" id="TIGR04183">
    <property type="entry name" value="Por_Secre_tail"/>
    <property type="match status" value="1"/>
</dbReference>
<dbReference type="Gene3D" id="2.60.40.2060">
    <property type="match status" value="1"/>
</dbReference>
<feature type="domain" description="Secretion system C-terminal sorting" evidence="3">
    <location>
        <begin position="436"/>
        <end position="511"/>
    </location>
</feature>
<sequence length="512" mass="56275">YTLTATVSQENYNDKVLTATLTINKAEAVITAEATQSFTYDGSVKNVSASLNHSETELTYAEQQGYTNAGTYSVLISAEETANYLATSKEVSLVIEKAEITGVIFEGDSFTYNGDAHSLSVAGLPEGATVVYSNNGQTNAGTYTVTATVSQYGHKVLVLTANMLIEKASQRITFDEIGNRHQLMDEDFQLSATSTSSLPIKYSYTYETENPAATVGVHGLVKILRGGQIAITAAQPGNENYEAADPVIRTLKVIGGEARLKTAVINGVAYSNPTEDIYYLIGCGNSEEEVQIQLEQNQGSSIDREKIFTLSTPVPGIYRDTVIVTSEDGNVSKRYNITVEKNFNFEDIVIQKFNNVLLVNNNPNTNGGYQFVSYRWYKNGSEIGNGQYYSAGENEDDQLDTDNSYYVEMETENGDILKSCTSSIQLKGSLSLSLAPNPVKAGETMELFTDFPKSELETMQLSIHNLNGMLIKEMKSTSKRTNINLPYNLQMGIYILKVRTKSMSRTLKFIIK</sequence>
<evidence type="ECO:0000259" key="2">
    <source>
        <dbReference type="Pfam" id="PF18887"/>
    </source>
</evidence>
<feature type="domain" description="MBG" evidence="2">
    <location>
        <begin position="109"/>
        <end position="168"/>
    </location>
</feature>
<dbReference type="InterPro" id="IPR026444">
    <property type="entry name" value="Secre_tail"/>
</dbReference>
<evidence type="ECO:0000313" key="4">
    <source>
        <dbReference type="EMBL" id="SHJ80510.1"/>
    </source>
</evidence>
<gene>
    <name evidence="4" type="ORF">SAMN04487911_13920</name>
</gene>
<dbReference type="AlphaFoldDB" id="A0A1M6MAW4"/>
<dbReference type="Pfam" id="PF18962">
    <property type="entry name" value="Por_Secre_tail"/>
    <property type="match status" value="1"/>
</dbReference>
<keyword evidence="1" id="KW-0732">Signal</keyword>
<keyword evidence="5" id="KW-1185">Reference proteome</keyword>
<evidence type="ECO:0000259" key="3">
    <source>
        <dbReference type="Pfam" id="PF18962"/>
    </source>
</evidence>
<evidence type="ECO:0000256" key="1">
    <source>
        <dbReference type="ARBA" id="ARBA00022729"/>
    </source>
</evidence>
<dbReference type="STRING" id="558155.SAMN04487911_13920"/>